<name>A0A4Z2ES07_9TELE</name>
<organism evidence="1 2">
    <name type="scientific">Liparis tanakae</name>
    <name type="common">Tanaka's snailfish</name>
    <dbReference type="NCBI Taxonomy" id="230148"/>
    <lineage>
        <taxon>Eukaryota</taxon>
        <taxon>Metazoa</taxon>
        <taxon>Chordata</taxon>
        <taxon>Craniata</taxon>
        <taxon>Vertebrata</taxon>
        <taxon>Euteleostomi</taxon>
        <taxon>Actinopterygii</taxon>
        <taxon>Neopterygii</taxon>
        <taxon>Teleostei</taxon>
        <taxon>Neoteleostei</taxon>
        <taxon>Acanthomorphata</taxon>
        <taxon>Eupercaria</taxon>
        <taxon>Perciformes</taxon>
        <taxon>Cottioidei</taxon>
        <taxon>Cottales</taxon>
        <taxon>Liparidae</taxon>
        <taxon>Liparis</taxon>
    </lineage>
</organism>
<reference evidence="1 2" key="1">
    <citation type="submission" date="2019-03" db="EMBL/GenBank/DDBJ databases">
        <title>First draft genome of Liparis tanakae, snailfish: a comprehensive survey of snailfish specific genes.</title>
        <authorList>
            <person name="Kim W."/>
            <person name="Song I."/>
            <person name="Jeong J.-H."/>
            <person name="Kim D."/>
            <person name="Kim S."/>
            <person name="Ryu S."/>
            <person name="Song J.Y."/>
            <person name="Lee S.K."/>
        </authorList>
    </citation>
    <scope>NUCLEOTIDE SEQUENCE [LARGE SCALE GENOMIC DNA]</scope>
    <source>
        <tissue evidence="1">Muscle</tissue>
    </source>
</reference>
<evidence type="ECO:0000313" key="2">
    <source>
        <dbReference type="Proteomes" id="UP000314294"/>
    </source>
</evidence>
<sequence length="82" mass="9562">MNHSTGTCLLDVCRPLNQNQKNQNQDQVPMALWVQPTKIYILSRRCRRLRAAWYLLKRRALVVPSREALFPSTSSRDPSLRP</sequence>
<gene>
    <name evidence="1" type="ORF">EYF80_058459</name>
</gene>
<comment type="caution">
    <text evidence="1">The sequence shown here is derived from an EMBL/GenBank/DDBJ whole genome shotgun (WGS) entry which is preliminary data.</text>
</comment>
<accession>A0A4Z2ES07</accession>
<proteinExistence type="predicted"/>
<dbReference type="EMBL" id="SRLO01003516">
    <property type="protein sequence ID" value="TNN31390.1"/>
    <property type="molecule type" value="Genomic_DNA"/>
</dbReference>
<dbReference type="AlphaFoldDB" id="A0A4Z2ES07"/>
<protein>
    <submittedName>
        <fullName evidence="1">Uncharacterized protein</fullName>
    </submittedName>
</protein>
<evidence type="ECO:0000313" key="1">
    <source>
        <dbReference type="EMBL" id="TNN31390.1"/>
    </source>
</evidence>
<keyword evidence="2" id="KW-1185">Reference proteome</keyword>
<dbReference type="Proteomes" id="UP000314294">
    <property type="component" value="Unassembled WGS sequence"/>
</dbReference>